<sequence length="226" mass="23924">MLTNKFSDKAKQMRLTYVAVPVMVLPFLLAGCSDSATSSQSASPSSTAAASIARAAAGLVNCPDLAGPEGLPDYFDFNLKYGINISFTNKTEWPMTLGTGSLDCYDFSGASNPSTFDGVVVTPGSTSKAYQLVARRVCAWATGDIIGKFQERKANWQSTATFGDVGSAKLPSSLSCSSFRQQPTMCKGGSSQEKDSFTVDLGTSHAARIDLACKDENITITASKLY</sequence>
<dbReference type="EMBL" id="CAFBMC010000043">
    <property type="protein sequence ID" value="CAB4900100.1"/>
    <property type="molecule type" value="Genomic_DNA"/>
</dbReference>
<proteinExistence type="predicted"/>
<dbReference type="PROSITE" id="PS51257">
    <property type="entry name" value="PROKAR_LIPOPROTEIN"/>
    <property type="match status" value="1"/>
</dbReference>
<organism evidence="1">
    <name type="scientific">freshwater metagenome</name>
    <dbReference type="NCBI Taxonomy" id="449393"/>
    <lineage>
        <taxon>unclassified sequences</taxon>
        <taxon>metagenomes</taxon>
        <taxon>ecological metagenomes</taxon>
    </lineage>
</organism>
<evidence type="ECO:0000313" key="1">
    <source>
        <dbReference type="EMBL" id="CAB4900100.1"/>
    </source>
</evidence>
<gene>
    <name evidence="1" type="ORF">UFOPK3495_00911</name>
</gene>
<reference evidence="1" key="1">
    <citation type="submission" date="2020-05" db="EMBL/GenBank/DDBJ databases">
        <authorList>
            <person name="Chiriac C."/>
            <person name="Salcher M."/>
            <person name="Ghai R."/>
            <person name="Kavagutti S V."/>
        </authorList>
    </citation>
    <scope>NUCLEOTIDE SEQUENCE</scope>
</reference>
<accession>A0A6J7G615</accession>
<protein>
    <submittedName>
        <fullName evidence="1">Unannotated protein</fullName>
    </submittedName>
</protein>
<name>A0A6J7G615_9ZZZZ</name>
<dbReference type="AlphaFoldDB" id="A0A6J7G615"/>